<dbReference type="InterPro" id="IPR006026">
    <property type="entry name" value="Peptidase_Metallo"/>
</dbReference>
<keyword evidence="5" id="KW-1185">Reference proteome</keyword>
<dbReference type="Gene3D" id="2.130.10.130">
    <property type="entry name" value="Integrin alpha, N-terminal"/>
    <property type="match status" value="1"/>
</dbReference>
<dbReference type="GO" id="GO:0008237">
    <property type="term" value="F:metallopeptidase activity"/>
    <property type="evidence" value="ECO:0007669"/>
    <property type="project" value="UniProtKB-KW"/>
</dbReference>
<dbReference type="EMBL" id="CP089982">
    <property type="protein sequence ID" value="WXA94118.1"/>
    <property type="molecule type" value="Genomic_DNA"/>
</dbReference>
<dbReference type="Proteomes" id="UP001379533">
    <property type="component" value="Chromosome"/>
</dbReference>
<keyword evidence="4" id="KW-0482">Metalloprotease</keyword>
<dbReference type="InterPro" id="IPR024079">
    <property type="entry name" value="MetalloPept_cat_dom_sf"/>
</dbReference>
<dbReference type="InterPro" id="IPR024653">
    <property type="entry name" value="Peptidase_M10/M27/M57"/>
</dbReference>
<dbReference type="RefSeq" id="WP_394844721.1">
    <property type="nucleotide sequence ID" value="NZ_CP089982.1"/>
</dbReference>
<dbReference type="Pfam" id="PF12388">
    <property type="entry name" value="Peptidase_M57"/>
    <property type="match status" value="1"/>
</dbReference>
<keyword evidence="1 2" id="KW-0732">Signal</keyword>
<proteinExistence type="predicted"/>
<sequence length="655" mass="69059">MKQRFRSMRLASALVLLAAGVACGAGCGTDASGSAAEEVRDTQMSFEEFEATVYREPETGIYIVDGDTPLQNRDELKAFFEQYVRQGALIVNRVGNAVDRWDDNQKIHISYCVSTSFGSNYNTVVTAMANATAAWSNSAYVAFQHVSGQDGACTASNTNVVFDVRPVSGQPYLARAFFPSYARANRNVLIDSSSFGNTSPWTLTGILRHELGHTLGFRHEHTRPESGRCFEDNNWFALTPYDSASVMHYPQCNGTQTGDLVLTARDREGVALLYGTGFNGGGVWMSGWCSHVGASFGQADFNGDGRDDIWCHDPMNNSAGNTWVALSNGSAFTGGGVWMGGWCGHSGASFGTADFNGDGRDDIWCHDPMNNSAGNTWVALSTGSGFTGGGVWMGGWCGHSGATFGQADFNGDGRADIWCHDPTNNSAGNTWVALSTGSGFTGGGVWMGGWCGHSGATFGTSDFNGDNRADIWCHDPINGTSAGNTWVALSTGSGFTGGGVWMGGWCSHSGATFGQADFNGDNRADIWCHDPMNGTSAGNTWVALSTGSGFSGGGVWMGGWCSHSGATFGQADFNGDNRDDIWCHDPTNNSAGNTWVALSTGSGFSGGGTWLSGWCGHSGATFGTALFNGDAKADIWCHDPMNGSSGGNTWVATAR</sequence>
<evidence type="ECO:0000256" key="1">
    <source>
        <dbReference type="ARBA" id="ARBA00022729"/>
    </source>
</evidence>
<name>A0ABZ2K9S5_9BACT</name>
<dbReference type="Gene3D" id="2.40.128.340">
    <property type="match status" value="2"/>
</dbReference>
<feature type="chain" id="PRO_5045899360" evidence="2">
    <location>
        <begin position="25"/>
        <end position="655"/>
    </location>
</feature>
<feature type="domain" description="Peptidase metallopeptidase" evidence="3">
    <location>
        <begin position="97"/>
        <end position="252"/>
    </location>
</feature>
<protein>
    <submittedName>
        <fullName evidence="4">M57 family metalloprotease</fullName>
    </submittedName>
</protein>
<dbReference type="SUPFAM" id="SSF55486">
    <property type="entry name" value="Metalloproteases ('zincins'), catalytic domain"/>
    <property type="match status" value="1"/>
</dbReference>
<dbReference type="InterPro" id="IPR013517">
    <property type="entry name" value="FG-GAP"/>
</dbReference>
<feature type="signal peptide" evidence="2">
    <location>
        <begin position="1"/>
        <end position="24"/>
    </location>
</feature>
<dbReference type="InterPro" id="IPR028994">
    <property type="entry name" value="Integrin_alpha_N"/>
</dbReference>
<accession>A0ABZ2K9S5</accession>
<evidence type="ECO:0000259" key="3">
    <source>
        <dbReference type="SMART" id="SM00235"/>
    </source>
</evidence>
<dbReference type="SUPFAM" id="SSF69318">
    <property type="entry name" value="Integrin alpha N-terminal domain"/>
    <property type="match status" value="1"/>
</dbReference>
<evidence type="ECO:0000256" key="2">
    <source>
        <dbReference type="SAM" id="SignalP"/>
    </source>
</evidence>
<keyword evidence="4" id="KW-0378">Hydrolase</keyword>
<evidence type="ECO:0000313" key="4">
    <source>
        <dbReference type="EMBL" id="WXA94118.1"/>
    </source>
</evidence>
<dbReference type="Pfam" id="PF13517">
    <property type="entry name" value="FG-GAP_3"/>
    <property type="match status" value="1"/>
</dbReference>
<dbReference type="CDD" id="cd04279">
    <property type="entry name" value="ZnMc_MMP_like_1"/>
    <property type="match status" value="1"/>
</dbReference>
<dbReference type="PROSITE" id="PS51257">
    <property type="entry name" value="PROKAR_LIPOPROTEIN"/>
    <property type="match status" value="1"/>
</dbReference>
<evidence type="ECO:0000313" key="5">
    <source>
        <dbReference type="Proteomes" id="UP001379533"/>
    </source>
</evidence>
<reference evidence="4 5" key="1">
    <citation type="submission" date="2021-12" db="EMBL/GenBank/DDBJ databases">
        <title>Discovery of the Pendulisporaceae a myxobacterial family with distinct sporulation behavior and unique specialized metabolism.</title>
        <authorList>
            <person name="Garcia R."/>
            <person name="Popoff A."/>
            <person name="Bader C.D."/>
            <person name="Loehr J."/>
            <person name="Walesch S."/>
            <person name="Walt C."/>
            <person name="Boldt J."/>
            <person name="Bunk B."/>
            <person name="Haeckl F.J.F.P.J."/>
            <person name="Gunesch A.P."/>
            <person name="Birkelbach J."/>
            <person name="Nuebel U."/>
            <person name="Pietschmann T."/>
            <person name="Bach T."/>
            <person name="Mueller R."/>
        </authorList>
    </citation>
    <scope>NUCLEOTIDE SEQUENCE [LARGE SCALE GENOMIC DNA]</scope>
    <source>
        <strain evidence="4 5">MSr12523</strain>
    </source>
</reference>
<organism evidence="4 5">
    <name type="scientific">Pendulispora brunnea</name>
    <dbReference type="NCBI Taxonomy" id="2905690"/>
    <lineage>
        <taxon>Bacteria</taxon>
        <taxon>Pseudomonadati</taxon>
        <taxon>Myxococcota</taxon>
        <taxon>Myxococcia</taxon>
        <taxon>Myxococcales</taxon>
        <taxon>Sorangiineae</taxon>
        <taxon>Pendulisporaceae</taxon>
        <taxon>Pendulispora</taxon>
    </lineage>
</organism>
<gene>
    <name evidence="4" type="ORF">LZC95_47705</name>
</gene>
<dbReference type="Gene3D" id="3.40.390.10">
    <property type="entry name" value="Collagenase (Catalytic Domain)"/>
    <property type="match status" value="1"/>
</dbReference>
<keyword evidence="4" id="KW-0645">Protease</keyword>
<dbReference type="SMART" id="SM00235">
    <property type="entry name" value="ZnMc"/>
    <property type="match status" value="1"/>
</dbReference>